<dbReference type="InterPro" id="IPR007463">
    <property type="entry name" value="DUF507"/>
</dbReference>
<proteinExistence type="predicted"/>
<accession>A0A3B1CCH4</accession>
<reference evidence="1" key="1">
    <citation type="submission" date="2018-06" db="EMBL/GenBank/DDBJ databases">
        <authorList>
            <person name="Zhirakovskaya E."/>
        </authorList>
    </citation>
    <scope>NUCLEOTIDE SEQUENCE</scope>
</reference>
<dbReference type="AlphaFoldDB" id="A0A3B1CCH4"/>
<name>A0A3B1CCH4_9ZZZZ</name>
<sequence>MRLSREKINHLSKLILRGFLEDDRLEFFCDENDLRLEIVNILRTELEIEEDIDSSVRKMIESYSKDIREGTDEWDILYHKHYNEETKKRRGISL</sequence>
<organism evidence="1">
    <name type="scientific">hydrothermal vent metagenome</name>
    <dbReference type="NCBI Taxonomy" id="652676"/>
    <lineage>
        <taxon>unclassified sequences</taxon>
        <taxon>metagenomes</taxon>
        <taxon>ecological metagenomes</taxon>
    </lineage>
</organism>
<gene>
    <name evidence="1" type="ORF">MNBD_NITROSPINAE03-304</name>
</gene>
<dbReference type="EMBL" id="UOGB01000236">
    <property type="protein sequence ID" value="VAX22383.1"/>
    <property type="molecule type" value="Genomic_DNA"/>
</dbReference>
<protein>
    <recommendedName>
        <fullName evidence="2">DUF507 domain-containing protein</fullName>
    </recommendedName>
</protein>
<evidence type="ECO:0000313" key="1">
    <source>
        <dbReference type="EMBL" id="VAX22383.1"/>
    </source>
</evidence>
<evidence type="ECO:0008006" key="2">
    <source>
        <dbReference type="Google" id="ProtNLM"/>
    </source>
</evidence>
<dbReference type="Pfam" id="PF04368">
    <property type="entry name" value="DUF507"/>
    <property type="match status" value="1"/>
</dbReference>